<evidence type="ECO:0000256" key="4">
    <source>
        <dbReference type="ARBA" id="ARBA00022448"/>
    </source>
</evidence>
<feature type="transmembrane region" description="Helical" evidence="10">
    <location>
        <begin position="409"/>
        <end position="428"/>
    </location>
</feature>
<evidence type="ECO:0000256" key="8">
    <source>
        <dbReference type="ARBA" id="ARBA00023055"/>
    </source>
</evidence>
<dbReference type="GO" id="GO:0006869">
    <property type="term" value="P:lipid transport"/>
    <property type="evidence" value="ECO:0007669"/>
    <property type="project" value="UniProtKB-KW"/>
</dbReference>
<reference evidence="12" key="2">
    <citation type="submission" date="2023-05" db="EMBL/GenBank/DDBJ databases">
        <authorList>
            <person name="Fouks B."/>
        </authorList>
    </citation>
    <scope>NUCLEOTIDE SEQUENCE</scope>
    <source>
        <strain evidence="12">Stay&amp;Tobe</strain>
        <tissue evidence="12">Testes</tissue>
    </source>
</reference>
<dbReference type="PANTHER" id="PTHR13038">
    <property type="entry name" value="APG9 AUTOPHAGY 9"/>
    <property type="match status" value="1"/>
</dbReference>
<feature type="transmembrane region" description="Helical" evidence="10">
    <location>
        <begin position="77"/>
        <end position="99"/>
    </location>
</feature>
<evidence type="ECO:0000256" key="5">
    <source>
        <dbReference type="ARBA" id="ARBA00022692"/>
    </source>
</evidence>
<dbReference type="GO" id="GO:0034045">
    <property type="term" value="C:phagophore assembly site membrane"/>
    <property type="evidence" value="ECO:0007669"/>
    <property type="project" value="UniProtKB-SubCell"/>
</dbReference>
<keyword evidence="8 10" id="KW-0445">Lipid transport</keyword>
<dbReference type="Pfam" id="PF04109">
    <property type="entry name" value="ATG9"/>
    <property type="match status" value="1"/>
</dbReference>
<keyword evidence="5 10" id="KW-0812">Transmembrane</keyword>
<evidence type="ECO:0000256" key="2">
    <source>
        <dbReference type="ARBA" id="ARBA00006185"/>
    </source>
</evidence>
<dbReference type="GO" id="GO:0034497">
    <property type="term" value="P:protein localization to phagophore assembly site"/>
    <property type="evidence" value="ECO:0007669"/>
    <property type="project" value="TreeGrafter"/>
</dbReference>
<dbReference type="GO" id="GO:0005776">
    <property type="term" value="C:autophagosome"/>
    <property type="evidence" value="ECO:0007669"/>
    <property type="project" value="TreeGrafter"/>
</dbReference>
<evidence type="ECO:0000256" key="10">
    <source>
        <dbReference type="RuleBase" id="RU364027"/>
    </source>
</evidence>
<dbReference type="GO" id="GO:0034727">
    <property type="term" value="P:piecemeal microautophagy of the nucleus"/>
    <property type="evidence" value="ECO:0007669"/>
    <property type="project" value="TreeGrafter"/>
</dbReference>
<keyword evidence="4 10" id="KW-0813">Transport</keyword>
<feature type="transmembrane region" description="Helical" evidence="10">
    <location>
        <begin position="131"/>
        <end position="151"/>
    </location>
</feature>
<feature type="transmembrane region" description="Helical" evidence="10">
    <location>
        <begin position="378"/>
        <end position="397"/>
    </location>
</feature>
<keyword evidence="6 10" id="KW-1133">Transmembrane helix</keyword>
<reference evidence="12" key="1">
    <citation type="journal article" date="2023" name="IScience">
        <title>Live-bearing cockroach genome reveals convergent evolutionary mechanisms linked to viviparity in insects and beyond.</title>
        <authorList>
            <person name="Fouks B."/>
            <person name="Harrison M.C."/>
            <person name="Mikhailova A.A."/>
            <person name="Marchal E."/>
            <person name="English S."/>
            <person name="Carruthers M."/>
            <person name="Jennings E.C."/>
            <person name="Chiamaka E.L."/>
            <person name="Frigard R.A."/>
            <person name="Pippel M."/>
            <person name="Attardo G.M."/>
            <person name="Benoit J.B."/>
            <person name="Bornberg-Bauer E."/>
            <person name="Tobe S.S."/>
        </authorList>
    </citation>
    <scope>NUCLEOTIDE SEQUENCE</scope>
    <source>
        <strain evidence="12">Stay&amp;Tobe</strain>
    </source>
</reference>
<evidence type="ECO:0000256" key="1">
    <source>
        <dbReference type="ARBA" id="ARBA00004511"/>
    </source>
</evidence>
<dbReference type="InterPro" id="IPR007241">
    <property type="entry name" value="Autophagy-rel_prot_9"/>
</dbReference>
<dbReference type="EMBL" id="JASPKZ010002710">
    <property type="protein sequence ID" value="KAJ9594868.1"/>
    <property type="molecule type" value="Genomic_DNA"/>
</dbReference>
<dbReference type="PANTHER" id="PTHR13038:SF10">
    <property type="entry name" value="AUTOPHAGY-RELATED PROTEIN 9"/>
    <property type="match status" value="1"/>
</dbReference>
<comment type="function">
    <text evidence="10">Phospholipid scramblase involved in autophagy. Cycles between the preautophagosomal structure/phagophore assembly site (PAS) and the cytoplasmic vesicle pool and supplies membrane for the growing autophagosome. Lipid scramblase activity plays a key role in preautophagosomal structure/phagophore assembly by distributing the phospholipids that arrive through ATG2 from the cytoplasmic to the luminal leaflet of the bilayer, thereby driving autophagosomal membrane expansion.</text>
</comment>
<dbReference type="GO" id="GO:0061709">
    <property type="term" value="P:reticulophagy"/>
    <property type="evidence" value="ECO:0007669"/>
    <property type="project" value="TreeGrafter"/>
</dbReference>
<sequence length="770" mass="88705">MSATLEASYQPLQPYPMEAEEHEETPQDSGVMIHVVPENSRARWNHIEDLDSFFARMYHYHQKHGFKCMMVQEGLELFQFAFVVFFSTFLFHCVDYSILFRDSKTNEKVINKEKISISDALLTWDQCWESFGAVTGICLFVAFVFWLLRVVKVVYHLFHFWEIKQFFNMALKINDSDLDNTTWHEIQCRVREVQREQQMCIHKAELTELDIYHRILRFKNYMVAMINQNLLPLKISFPLFGETIFFTSGLKYNLEFLLFCGPWAPFENNWHLREDYKKIAKRKELAQHLSKHILWVGIANFALCPLILLWQILYLFFNYAEVIKREPGFMSLRSWSLYGRLYVRHFNELDHELNARLNRAYKNSSKYMSMFTSPLTCVIARTVCFIAGGIAMVLVLLSVYDEDVLTVEHVLTIISVCGVLAAISRAMLPDENMVWCPEHLMTAIIAQIHYCPEHWRGQAHTNQVRKEFSQMFHYKVIHLLDELVSPIITPFVLCFHLRSKSLEIVDFFRNFTVEVAGVGDVCSFALMDLRRHGCPDWQESVRSHVPVTEASSHAQADIGKTELSLVHFMYTNPKWVPPADAQNFVTAFRNRAMQDRNQLGVRNELNPLYSSLTSMSSLGVGYNSLVQSIVFGRGRGMTGSSLAGVPQFPSGTGSVQGHADPFQQYNVRVRTSRIEGPLVPERGLIYSLQQPGASLGASVFGEGREMHQDTLEMTAADMNLSTLYLHNLHHQNVRQRGYVWHRPGHDPATSSQHAETTPLLDTATKPPRSS</sequence>
<dbReference type="AlphaFoldDB" id="A0AAD8ELP5"/>
<name>A0AAD8ELP5_DIPPU</name>
<evidence type="ECO:0000256" key="3">
    <source>
        <dbReference type="ARBA" id="ARBA00018074"/>
    </source>
</evidence>
<dbReference type="GO" id="GO:0000422">
    <property type="term" value="P:autophagy of mitochondrion"/>
    <property type="evidence" value="ECO:0007669"/>
    <property type="project" value="TreeGrafter"/>
</dbReference>
<organism evidence="12 13">
    <name type="scientific">Diploptera punctata</name>
    <name type="common">Pacific beetle cockroach</name>
    <dbReference type="NCBI Taxonomy" id="6984"/>
    <lineage>
        <taxon>Eukaryota</taxon>
        <taxon>Metazoa</taxon>
        <taxon>Ecdysozoa</taxon>
        <taxon>Arthropoda</taxon>
        <taxon>Hexapoda</taxon>
        <taxon>Insecta</taxon>
        <taxon>Pterygota</taxon>
        <taxon>Neoptera</taxon>
        <taxon>Polyneoptera</taxon>
        <taxon>Dictyoptera</taxon>
        <taxon>Blattodea</taxon>
        <taxon>Blaberoidea</taxon>
        <taxon>Blaberidae</taxon>
        <taxon>Diplopterinae</taxon>
        <taxon>Diploptera</taxon>
    </lineage>
</organism>
<feature type="transmembrane region" description="Helical" evidence="10">
    <location>
        <begin position="293"/>
        <end position="317"/>
    </location>
</feature>
<comment type="caution">
    <text evidence="12">The sequence shown here is derived from an EMBL/GenBank/DDBJ whole genome shotgun (WGS) entry which is preliminary data.</text>
</comment>
<comment type="similarity">
    <text evidence="2 10">Belongs to the ATG9 family.</text>
</comment>
<evidence type="ECO:0000313" key="12">
    <source>
        <dbReference type="EMBL" id="KAJ9594868.1"/>
    </source>
</evidence>
<dbReference type="Proteomes" id="UP001233999">
    <property type="component" value="Unassembled WGS sequence"/>
</dbReference>
<evidence type="ECO:0000313" key="13">
    <source>
        <dbReference type="Proteomes" id="UP001233999"/>
    </source>
</evidence>
<feature type="region of interest" description="Disordered" evidence="11">
    <location>
        <begin position="740"/>
        <end position="770"/>
    </location>
</feature>
<keyword evidence="7 10" id="KW-0072">Autophagy</keyword>
<accession>A0AAD8ELP5</accession>
<keyword evidence="9 10" id="KW-0472">Membrane</keyword>
<evidence type="ECO:0000256" key="6">
    <source>
        <dbReference type="ARBA" id="ARBA00022989"/>
    </source>
</evidence>
<evidence type="ECO:0000256" key="9">
    <source>
        <dbReference type="ARBA" id="ARBA00023136"/>
    </source>
</evidence>
<proteinExistence type="inferred from homology"/>
<keyword evidence="13" id="KW-1185">Reference proteome</keyword>
<gene>
    <name evidence="12" type="ORF">L9F63_013829</name>
</gene>
<evidence type="ECO:0000256" key="7">
    <source>
        <dbReference type="ARBA" id="ARBA00023006"/>
    </source>
</evidence>
<comment type="subcellular location">
    <subcellularLocation>
        <location evidence="1 10">Preautophagosomal structure membrane</location>
        <topology evidence="1 10">Multi-pass membrane protein</topology>
    </subcellularLocation>
</comment>
<evidence type="ECO:0000256" key="11">
    <source>
        <dbReference type="SAM" id="MobiDB-lite"/>
    </source>
</evidence>
<protein>
    <recommendedName>
        <fullName evidence="3 10">Autophagy-related protein 9</fullName>
    </recommendedName>
</protein>